<keyword evidence="1" id="KW-0812">Transmembrane</keyword>
<evidence type="ECO:0008006" key="4">
    <source>
        <dbReference type="Google" id="ProtNLM"/>
    </source>
</evidence>
<accession>A0AAF5DJI3</accession>
<organism evidence="2 3">
    <name type="scientific">Strongyloides stercoralis</name>
    <name type="common">Threadworm</name>
    <dbReference type="NCBI Taxonomy" id="6248"/>
    <lineage>
        <taxon>Eukaryota</taxon>
        <taxon>Metazoa</taxon>
        <taxon>Ecdysozoa</taxon>
        <taxon>Nematoda</taxon>
        <taxon>Chromadorea</taxon>
        <taxon>Rhabditida</taxon>
        <taxon>Tylenchina</taxon>
        <taxon>Panagrolaimomorpha</taxon>
        <taxon>Strongyloidoidea</taxon>
        <taxon>Strongyloididae</taxon>
        <taxon>Strongyloides</taxon>
    </lineage>
</organism>
<evidence type="ECO:0000313" key="3">
    <source>
        <dbReference type="WBParaSite" id="TCONS_00013510.p1"/>
    </source>
</evidence>
<feature type="transmembrane region" description="Helical" evidence="1">
    <location>
        <begin position="152"/>
        <end position="175"/>
    </location>
</feature>
<evidence type="ECO:0000256" key="1">
    <source>
        <dbReference type="SAM" id="Phobius"/>
    </source>
</evidence>
<proteinExistence type="predicted"/>
<dbReference type="AlphaFoldDB" id="A0AAF5DJI3"/>
<reference evidence="3" key="1">
    <citation type="submission" date="2024-02" db="UniProtKB">
        <authorList>
            <consortium name="WormBaseParasite"/>
        </authorList>
    </citation>
    <scope>IDENTIFICATION</scope>
</reference>
<keyword evidence="1" id="KW-1133">Transmembrane helix</keyword>
<name>A0AAF5DJI3_STRER</name>
<sequence length="479" mass="56990">TNSLELQYFCIQQNRNPPCVIFTALHESFFTEEIFKLLNSVEKILFKSYTKFSRVDPRYYFPLNSILKTVIGQDKMRHVCAKLKIPYAYPTYVQFYVKTEMLKNLFGPYSKVLKDNYLKYFFRYSKRNNTLQNSIRYKISVMKKQTKILKNFLNYFINMNFLNILFLTFLTQFLISLTNEYVISCKKRFGRTKYCNIFFEIASDSFFQKVGSLFLPGDYANLMALYRRSQLDSKYIVIMNYYIENHVDQHTIQLICKFYGLKYKKPTYIRLYISRNFAKSMNNQKENTSGSRRHFEFIIKLNFCIIVFTIVISFEVNIYNTIFKSRKCINLYCNKKNYHIVLMSIIKSYFFIFLLTSIILTSTGFQTVCGVQRIKNICFLYTNPAENGFHSVIFKSLKSVERMVFNLYLKLAVKNVKYLIPLNAILKYSLNQEQVKLICQKLKITYSYPTIINFQISNYVFKNNSNFISSNGQSNFMEK</sequence>
<feature type="transmembrane region" description="Helical" evidence="1">
    <location>
        <begin position="340"/>
        <end position="360"/>
    </location>
</feature>
<protein>
    <recommendedName>
        <fullName evidence="4">Transmembrane protein</fullName>
    </recommendedName>
</protein>
<feature type="transmembrane region" description="Helical" evidence="1">
    <location>
        <begin position="297"/>
        <end position="319"/>
    </location>
</feature>
<keyword evidence="1" id="KW-0472">Membrane</keyword>
<dbReference type="WBParaSite" id="TCONS_00013510.p1">
    <property type="protein sequence ID" value="TCONS_00013510.p1"/>
    <property type="gene ID" value="XLOC_008222"/>
</dbReference>
<keyword evidence="2" id="KW-1185">Reference proteome</keyword>
<dbReference type="Proteomes" id="UP000035681">
    <property type="component" value="Unplaced"/>
</dbReference>
<evidence type="ECO:0000313" key="2">
    <source>
        <dbReference type="Proteomes" id="UP000035681"/>
    </source>
</evidence>